<organism evidence="6 7">
    <name type="scientific">Hyalangium minutum</name>
    <dbReference type="NCBI Taxonomy" id="394096"/>
    <lineage>
        <taxon>Bacteria</taxon>
        <taxon>Pseudomonadati</taxon>
        <taxon>Myxococcota</taxon>
        <taxon>Myxococcia</taxon>
        <taxon>Myxococcales</taxon>
        <taxon>Cystobacterineae</taxon>
        <taxon>Archangiaceae</taxon>
        <taxon>Hyalangium</taxon>
    </lineage>
</organism>
<dbReference type="GO" id="GO:0003841">
    <property type="term" value="F:1-acylglycerol-3-phosphate O-acyltransferase activity"/>
    <property type="evidence" value="ECO:0007669"/>
    <property type="project" value="TreeGrafter"/>
</dbReference>
<gene>
    <name evidence="6" type="ORF">DB31_3594</name>
</gene>
<keyword evidence="4" id="KW-0472">Membrane</keyword>
<accession>A0A085WUV1</accession>
<dbReference type="SMART" id="SM00563">
    <property type="entry name" value="PlsC"/>
    <property type="match status" value="1"/>
</dbReference>
<evidence type="ECO:0000256" key="2">
    <source>
        <dbReference type="ARBA" id="ARBA00022679"/>
    </source>
</evidence>
<keyword evidence="2 6" id="KW-0808">Transferase</keyword>
<feature type="transmembrane region" description="Helical" evidence="4">
    <location>
        <begin position="12"/>
        <end position="39"/>
    </location>
</feature>
<name>A0A085WUV1_9BACT</name>
<dbReference type="PANTHER" id="PTHR10434">
    <property type="entry name" value="1-ACYL-SN-GLYCEROL-3-PHOSPHATE ACYLTRANSFERASE"/>
    <property type="match status" value="1"/>
</dbReference>
<dbReference type="Pfam" id="PF01553">
    <property type="entry name" value="Acyltransferase"/>
    <property type="match status" value="1"/>
</dbReference>
<dbReference type="STRING" id="394096.DB31_3594"/>
<dbReference type="EMBL" id="JMCB01000002">
    <property type="protein sequence ID" value="KFE71464.1"/>
    <property type="molecule type" value="Genomic_DNA"/>
</dbReference>
<dbReference type="RefSeq" id="WP_044183463.1">
    <property type="nucleotide sequence ID" value="NZ_JMCB01000002.1"/>
</dbReference>
<reference evidence="6 7" key="1">
    <citation type="submission" date="2014-04" db="EMBL/GenBank/DDBJ databases">
        <title>Genome assembly of Hyalangium minutum DSM 14724.</title>
        <authorList>
            <person name="Sharma G."/>
            <person name="Subramanian S."/>
        </authorList>
    </citation>
    <scope>NUCLEOTIDE SEQUENCE [LARGE SCALE GENOMIC DNA]</scope>
    <source>
        <strain evidence="6 7">DSM 14724</strain>
    </source>
</reference>
<dbReference type="CDD" id="cd07989">
    <property type="entry name" value="LPLAT_AGPAT-like"/>
    <property type="match status" value="1"/>
</dbReference>
<keyword evidence="4" id="KW-0812">Transmembrane</keyword>
<dbReference type="OrthoDB" id="9809618at2"/>
<dbReference type="Proteomes" id="UP000028725">
    <property type="component" value="Unassembled WGS sequence"/>
</dbReference>
<evidence type="ECO:0000256" key="3">
    <source>
        <dbReference type="ARBA" id="ARBA00023315"/>
    </source>
</evidence>
<dbReference type="PATRIC" id="fig|394096.3.peg.1242"/>
<dbReference type="SUPFAM" id="SSF69593">
    <property type="entry name" value="Glycerol-3-phosphate (1)-acyltransferase"/>
    <property type="match status" value="1"/>
</dbReference>
<dbReference type="AlphaFoldDB" id="A0A085WUV1"/>
<evidence type="ECO:0000256" key="4">
    <source>
        <dbReference type="SAM" id="Phobius"/>
    </source>
</evidence>
<evidence type="ECO:0000259" key="5">
    <source>
        <dbReference type="SMART" id="SM00563"/>
    </source>
</evidence>
<comment type="caution">
    <text evidence="6">The sequence shown here is derived from an EMBL/GenBank/DDBJ whole genome shotgun (WGS) entry which is preliminary data.</text>
</comment>
<comment type="pathway">
    <text evidence="1">Lipid metabolism.</text>
</comment>
<feature type="transmembrane region" description="Helical" evidence="4">
    <location>
        <begin position="51"/>
        <end position="69"/>
    </location>
</feature>
<keyword evidence="3 6" id="KW-0012">Acyltransferase</keyword>
<keyword evidence="7" id="KW-1185">Reference proteome</keyword>
<evidence type="ECO:0000313" key="6">
    <source>
        <dbReference type="EMBL" id="KFE71464.1"/>
    </source>
</evidence>
<evidence type="ECO:0000256" key="1">
    <source>
        <dbReference type="ARBA" id="ARBA00005189"/>
    </source>
</evidence>
<dbReference type="InterPro" id="IPR002123">
    <property type="entry name" value="Plipid/glycerol_acylTrfase"/>
</dbReference>
<proteinExistence type="predicted"/>
<keyword evidence="4" id="KW-1133">Transmembrane helix</keyword>
<feature type="domain" description="Phospholipid/glycerol acyltransferase" evidence="5">
    <location>
        <begin position="85"/>
        <end position="198"/>
    </location>
</feature>
<evidence type="ECO:0000313" key="7">
    <source>
        <dbReference type="Proteomes" id="UP000028725"/>
    </source>
</evidence>
<protein>
    <submittedName>
        <fullName evidence="6">1-acyl-sn-glycerol-3-phosphate acyltransferase</fullName>
    </submittedName>
</protein>
<sequence length="258" mass="29081">MRACGTLRGAIRLLFSIVFWTFFAVSSLVFFLGAVVVWAVTTPFDRNGRVLHLYSCFWAQLYMYVNPLWRQRVEGRERLPWKGPAVLVSNHESMGDILVLFGLYRPFKWVSKASNFKLPFIGWNMALNGYVPLVRGDRESVGRMMVHCEKWLERGVPILMFPEGTRSPDGNIKAFKDGAFQLAIKMKCPVIPVVLTGTAKTLPKHGLVLQTTANCHVQVLPPVDPAPFNGDVQALREHVRNLMVSEKARIEALPASAR</sequence>
<dbReference type="GO" id="GO:0006654">
    <property type="term" value="P:phosphatidic acid biosynthetic process"/>
    <property type="evidence" value="ECO:0007669"/>
    <property type="project" value="TreeGrafter"/>
</dbReference>
<dbReference type="PANTHER" id="PTHR10434:SF66">
    <property type="entry name" value="PHOSPHOLIPID_GLYCEROL ACYLTRANSFERASE DOMAIN-CONTAINING PROTEIN"/>
    <property type="match status" value="1"/>
</dbReference>